<evidence type="ECO:0000256" key="1">
    <source>
        <dbReference type="SAM" id="MobiDB-lite"/>
    </source>
</evidence>
<dbReference type="Proteomes" id="UP000008181">
    <property type="component" value="Chromosome 5"/>
</dbReference>
<dbReference type="KEGG" id="ttt:THITE_2121314"/>
<dbReference type="OrthoDB" id="5389892at2759"/>
<gene>
    <name evidence="2" type="ORF">THITE_2121314</name>
</gene>
<evidence type="ECO:0000313" key="3">
    <source>
        <dbReference type="Proteomes" id="UP000008181"/>
    </source>
</evidence>
<dbReference type="GO" id="GO:0005737">
    <property type="term" value="C:cytoplasm"/>
    <property type="evidence" value="ECO:0007669"/>
    <property type="project" value="TreeGrafter"/>
</dbReference>
<dbReference type="InterPro" id="IPR013226">
    <property type="entry name" value="Pal1"/>
</dbReference>
<dbReference type="eggNOG" id="ENOG502RB1B">
    <property type="taxonomic scope" value="Eukaryota"/>
</dbReference>
<sequence length="218" mass="24096">MAAAADQNSSRRRAGSLAEPYPADKSHRPHGMLAPEYQAREPGDEPRDTLPRRTASLRERYPGDMSHRPLAMITREHRAADRAPHLHNHRRQQPSDIIDLLDVTGPVPGVSYHHGGPYDATMKERNTNTKYPPVEAVRDTNLEALKATPAEFVQDSLVKHVPLRGTAVIPPGMKDLAGRTMEYEEGTDLTRDGDALGGTYDSWEYMVSQPAALSEPGC</sequence>
<dbReference type="RefSeq" id="XP_003656547.1">
    <property type="nucleotide sequence ID" value="XM_003656499.1"/>
</dbReference>
<protein>
    <submittedName>
        <fullName evidence="2">Uncharacterized protein</fullName>
    </submittedName>
</protein>
<reference evidence="2 3" key="1">
    <citation type="journal article" date="2011" name="Nat. Biotechnol.">
        <title>Comparative genomic analysis of the thermophilic biomass-degrading fungi Myceliophthora thermophila and Thielavia terrestris.</title>
        <authorList>
            <person name="Berka R.M."/>
            <person name="Grigoriev I.V."/>
            <person name="Otillar R."/>
            <person name="Salamov A."/>
            <person name="Grimwood J."/>
            <person name="Reid I."/>
            <person name="Ishmael N."/>
            <person name="John T."/>
            <person name="Darmond C."/>
            <person name="Moisan M.-C."/>
            <person name="Henrissat B."/>
            <person name="Coutinho P.M."/>
            <person name="Lombard V."/>
            <person name="Natvig D.O."/>
            <person name="Lindquist E."/>
            <person name="Schmutz J."/>
            <person name="Lucas S."/>
            <person name="Harris P."/>
            <person name="Powlowski J."/>
            <person name="Bellemare A."/>
            <person name="Taylor D."/>
            <person name="Butler G."/>
            <person name="de Vries R.P."/>
            <person name="Allijn I.E."/>
            <person name="van den Brink J."/>
            <person name="Ushinsky S."/>
            <person name="Storms R."/>
            <person name="Powell A.J."/>
            <person name="Paulsen I.T."/>
            <person name="Elbourne L.D.H."/>
            <person name="Baker S.E."/>
            <person name="Magnuson J."/>
            <person name="LaBoissiere S."/>
            <person name="Clutterbuck A.J."/>
            <person name="Martinez D."/>
            <person name="Wogulis M."/>
            <person name="de Leon A.L."/>
            <person name="Rey M.W."/>
            <person name="Tsang A."/>
        </authorList>
    </citation>
    <scope>NUCLEOTIDE SEQUENCE [LARGE SCALE GENOMIC DNA]</scope>
    <source>
        <strain evidence="3">ATCC 38088 / NRRL 8126</strain>
    </source>
</reference>
<accession>G2RES8</accession>
<name>G2RES8_THETT</name>
<dbReference type="PANTHER" id="PTHR28307">
    <property type="entry name" value="PROTEIN PAL1"/>
    <property type="match status" value="1"/>
</dbReference>
<dbReference type="HOGENOM" id="CLU_1267671_0_0_1"/>
<dbReference type="Pfam" id="PF08316">
    <property type="entry name" value="Pal1"/>
    <property type="match status" value="1"/>
</dbReference>
<feature type="region of interest" description="Disordered" evidence="1">
    <location>
        <begin position="1"/>
        <end position="63"/>
    </location>
</feature>
<evidence type="ECO:0000313" key="2">
    <source>
        <dbReference type="EMBL" id="AEO70211.1"/>
    </source>
</evidence>
<proteinExistence type="predicted"/>
<feature type="compositionally biased region" description="Basic and acidic residues" evidence="1">
    <location>
        <begin position="38"/>
        <end position="63"/>
    </location>
</feature>
<organism evidence="2 3">
    <name type="scientific">Thermothielavioides terrestris (strain ATCC 38088 / NRRL 8126)</name>
    <name type="common">Thielavia terrestris</name>
    <dbReference type="NCBI Taxonomy" id="578455"/>
    <lineage>
        <taxon>Eukaryota</taxon>
        <taxon>Fungi</taxon>
        <taxon>Dikarya</taxon>
        <taxon>Ascomycota</taxon>
        <taxon>Pezizomycotina</taxon>
        <taxon>Sordariomycetes</taxon>
        <taxon>Sordariomycetidae</taxon>
        <taxon>Sordariales</taxon>
        <taxon>Chaetomiaceae</taxon>
        <taxon>Thermothielavioides</taxon>
        <taxon>Thermothielavioides terrestris</taxon>
    </lineage>
</organism>
<dbReference type="GeneID" id="11522401"/>
<dbReference type="EMBL" id="CP003013">
    <property type="protein sequence ID" value="AEO70211.1"/>
    <property type="molecule type" value="Genomic_DNA"/>
</dbReference>
<dbReference type="AlphaFoldDB" id="G2RES8"/>
<keyword evidence="3" id="KW-1185">Reference proteome</keyword>
<dbReference type="PANTHER" id="PTHR28307:SF1">
    <property type="entry name" value="PAL1 CELL MORPHOLOGY PROTEIN"/>
    <property type="match status" value="1"/>
</dbReference>